<keyword evidence="1" id="KW-0472">Membrane</keyword>
<proteinExistence type="predicted"/>
<organism evidence="2 3">
    <name type="scientific">Smittium mucronatum</name>
    <dbReference type="NCBI Taxonomy" id="133383"/>
    <lineage>
        <taxon>Eukaryota</taxon>
        <taxon>Fungi</taxon>
        <taxon>Fungi incertae sedis</taxon>
        <taxon>Zoopagomycota</taxon>
        <taxon>Kickxellomycotina</taxon>
        <taxon>Harpellomycetes</taxon>
        <taxon>Harpellales</taxon>
        <taxon>Legeriomycetaceae</taxon>
        <taxon>Smittium</taxon>
    </lineage>
</organism>
<sequence>MSSALSNNLRSLVISTTNRLFKPSAGSRTLSFPLNLSDPLLKIQSIPPKRFLSCFTKNSGPNNSLKPLETATKHHDSFNLVRYAPISRKFKELKLRTVPTFNSLETRLFNSSVSPKYNNYEERNYYQKPRIGCRRQIIFTLVFSATCFVGFGYLYAKGRKDELERTRIMGKDSWVSMIWGPAPKPVDPTLLMLEGPKYDLAVRRLRLLLGDDR</sequence>
<dbReference type="AlphaFoldDB" id="A0A1R0H080"/>
<comment type="caution">
    <text evidence="2">The sequence shown here is derived from an EMBL/GenBank/DDBJ whole genome shotgun (WGS) entry which is preliminary data.</text>
</comment>
<evidence type="ECO:0000256" key="1">
    <source>
        <dbReference type="SAM" id="Phobius"/>
    </source>
</evidence>
<dbReference type="EMBL" id="LSSL01001440">
    <property type="protein sequence ID" value="OLY82535.1"/>
    <property type="molecule type" value="Genomic_DNA"/>
</dbReference>
<feature type="transmembrane region" description="Helical" evidence="1">
    <location>
        <begin position="137"/>
        <end position="156"/>
    </location>
</feature>
<reference evidence="2 3" key="1">
    <citation type="journal article" date="2016" name="Mol. Biol. Evol.">
        <title>Genome-Wide Survey of Gut Fungi (Harpellales) Reveals the First Horizontally Transferred Ubiquitin Gene from a Mosquito Host.</title>
        <authorList>
            <person name="Wang Y."/>
            <person name="White M.M."/>
            <person name="Kvist S."/>
            <person name="Moncalvo J.M."/>
        </authorList>
    </citation>
    <scope>NUCLEOTIDE SEQUENCE [LARGE SCALE GENOMIC DNA]</scope>
    <source>
        <strain evidence="2 3">ALG-7-W6</strain>
    </source>
</reference>
<keyword evidence="3" id="KW-1185">Reference proteome</keyword>
<keyword evidence="1" id="KW-1133">Transmembrane helix</keyword>
<feature type="non-terminal residue" evidence="2">
    <location>
        <position position="213"/>
    </location>
</feature>
<dbReference type="Proteomes" id="UP000187455">
    <property type="component" value="Unassembled WGS sequence"/>
</dbReference>
<gene>
    <name evidence="2" type="ORF">AYI68_g3342</name>
</gene>
<accession>A0A1R0H080</accession>
<keyword evidence="1" id="KW-0812">Transmembrane</keyword>
<evidence type="ECO:0000313" key="2">
    <source>
        <dbReference type="EMBL" id="OLY82535.1"/>
    </source>
</evidence>
<evidence type="ECO:0000313" key="3">
    <source>
        <dbReference type="Proteomes" id="UP000187455"/>
    </source>
</evidence>
<protein>
    <submittedName>
        <fullName evidence="2">Uncharacterized protein</fullName>
    </submittedName>
</protein>
<name>A0A1R0H080_9FUNG</name>